<dbReference type="AlphaFoldDB" id="A0A556P6D8"/>
<organism evidence="1 2">
    <name type="scientific">Allobacillus salarius</name>
    <dbReference type="NCBI Taxonomy" id="1955272"/>
    <lineage>
        <taxon>Bacteria</taxon>
        <taxon>Bacillati</taxon>
        <taxon>Bacillota</taxon>
        <taxon>Bacilli</taxon>
        <taxon>Bacillales</taxon>
        <taxon>Bacillaceae</taxon>
        <taxon>Allobacillus</taxon>
    </lineage>
</organism>
<proteinExistence type="predicted"/>
<reference evidence="1 2" key="1">
    <citation type="submission" date="2019-07" db="EMBL/GenBank/DDBJ databases">
        <title>Allobacillus sp. nov. SKP isolated from shrimp paste of Euphausiacea.</title>
        <authorList>
            <person name="Kanchanasin P."/>
            <person name="Tanasupawat S."/>
            <person name="Shi W."/>
            <person name="Wu L."/>
            <person name="Ma J."/>
        </authorList>
    </citation>
    <scope>NUCLEOTIDE SEQUENCE [LARGE SCALE GENOMIC DNA]</scope>
    <source>
        <strain evidence="1 2">SKP4-8</strain>
    </source>
</reference>
<dbReference type="OrthoDB" id="9954171at2"/>
<evidence type="ECO:0000313" key="2">
    <source>
        <dbReference type="Proteomes" id="UP000316425"/>
    </source>
</evidence>
<keyword evidence="2" id="KW-1185">Reference proteome</keyword>
<name>A0A556P6D8_9BACI</name>
<sequence>MASGHAFLNAISYIFYLPNTNGITFNDVKINDKCNEICTFISDCIDNVCSAINHDLTFVDHQFRFNEVNVYAQVEKGEEKIEDIDLKNADFLIAYIDIKEPDRSKIPSQLELLFASVRDDDSIEVFNYDYDFVLLKIGELYEGYAHACEPVDSNFTSYRKYNIILDGQAKFHDIVLNKTKMKYYPFASNQKIVIYNEKTDSKEEIEVNLKEDTGD</sequence>
<accession>A0A556P6D8</accession>
<protein>
    <submittedName>
        <fullName evidence="1">Uncharacterized protein</fullName>
    </submittedName>
</protein>
<dbReference type="Proteomes" id="UP000316425">
    <property type="component" value="Unassembled WGS sequence"/>
</dbReference>
<comment type="caution">
    <text evidence="1">The sequence shown here is derived from an EMBL/GenBank/DDBJ whole genome shotgun (WGS) entry which is preliminary data.</text>
</comment>
<gene>
    <name evidence="1" type="ORF">FPQ13_12770</name>
</gene>
<dbReference type="RefSeq" id="WP_144089709.1">
    <property type="nucleotide sequence ID" value="NZ_VMHE01000047.1"/>
</dbReference>
<dbReference type="EMBL" id="VMHE01000047">
    <property type="protein sequence ID" value="TSJ59963.1"/>
    <property type="molecule type" value="Genomic_DNA"/>
</dbReference>
<evidence type="ECO:0000313" key="1">
    <source>
        <dbReference type="EMBL" id="TSJ59963.1"/>
    </source>
</evidence>